<accession>A0A5N5MEE2</accession>
<dbReference type="Proteomes" id="UP000326939">
    <property type="component" value="Chromosome 6"/>
</dbReference>
<dbReference type="AlphaFoldDB" id="A0A5N5MEE2"/>
<evidence type="ECO:0000313" key="2">
    <source>
        <dbReference type="Proteomes" id="UP000326939"/>
    </source>
</evidence>
<name>A0A5N5MEE2_9ROSI</name>
<dbReference type="EMBL" id="VDCV01000006">
    <property type="protein sequence ID" value="KAB5552673.1"/>
    <property type="molecule type" value="Genomic_DNA"/>
</dbReference>
<proteinExistence type="predicted"/>
<comment type="caution">
    <text evidence="1">The sequence shown here is derived from an EMBL/GenBank/DDBJ whole genome shotgun (WGS) entry which is preliminary data.</text>
</comment>
<reference evidence="2" key="1">
    <citation type="journal article" date="2019" name="Gigascience">
        <title>De novo genome assembly of the endangered Acer yangbiense, a plant species with extremely small populations endemic to Yunnan Province, China.</title>
        <authorList>
            <person name="Yang J."/>
            <person name="Wariss H.M."/>
            <person name="Tao L."/>
            <person name="Zhang R."/>
            <person name="Yun Q."/>
            <person name="Hollingsworth P."/>
            <person name="Dao Z."/>
            <person name="Luo G."/>
            <person name="Guo H."/>
            <person name="Ma Y."/>
            <person name="Sun W."/>
        </authorList>
    </citation>
    <scope>NUCLEOTIDE SEQUENCE [LARGE SCALE GENOMIC DNA]</scope>
    <source>
        <strain evidence="2">cv. br00</strain>
    </source>
</reference>
<protein>
    <submittedName>
        <fullName evidence="1">Uncharacterized protein</fullName>
    </submittedName>
</protein>
<evidence type="ECO:0000313" key="1">
    <source>
        <dbReference type="EMBL" id="KAB5552673.1"/>
    </source>
</evidence>
<sequence>MGESKVLKKVMSACDVQTLKKCLEENKGDYIQAFKSSGSLVRGRREEMKNKWVTDIHLIRGEIPKIFHDSTPWGDHHQEILHSIRQRSLKEGEEKERNSR</sequence>
<keyword evidence="2" id="KW-1185">Reference proteome</keyword>
<organism evidence="1 2">
    <name type="scientific">Salix brachista</name>
    <dbReference type="NCBI Taxonomy" id="2182728"/>
    <lineage>
        <taxon>Eukaryota</taxon>
        <taxon>Viridiplantae</taxon>
        <taxon>Streptophyta</taxon>
        <taxon>Embryophyta</taxon>
        <taxon>Tracheophyta</taxon>
        <taxon>Spermatophyta</taxon>
        <taxon>Magnoliopsida</taxon>
        <taxon>eudicotyledons</taxon>
        <taxon>Gunneridae</taxon>
        <taxon>Pentapetalae</taxon>
        <taxon>rosids</taxon>
        <taxon>fabids</taxon>
        <taxon>Malpighiales</taxon>
        <taxon>Salicaceae</taxon>
        <taxon>Saliceae</taxon>
        <taxon>Salix</taxon>
    </lineage>
</organism>
<gene>
    <name evidence="1" type="ORF">DKX38_009984</name>
</gene>